<evidence type="ECO:0000256" key="1">
    <source>
        <dbReference type="SAM" id="MobiDB-lite"/>
    </source>
</evidence>
<feature type="region of interest" description="Disordered" evidence="1">
    <location>
        <begin position="717"/>
        <end position="736"/>
    </location>
</feature>
<dbReference type="Proteomes" id="UP000615446">
    <property type="component" value="Unassembled WGS sequence"/>
</dbReference>
<reference evidence="2" key="1">
    <citation type="submission" date="2019-10" db="EMBL/GenBank/DDBJ databases">
        <title>Conservation and host-specific expression of non-tandemly repeated heterogenous ribosome RNA gene in arbuscular mycorrhizal fungi.</title>
        <authorList>
            <person name="Maeda T."/>
            <person name="Kobayashi Y."/>
            <person name="Nakagawa T."/>
            <person name="Ezawa T."/>
            <person name="Yamaguchi K."/>
            <person name="Bino T."/>
            <person name="Nishimoto Y."/>
            <person name="Shigenobu S."/>
            <person name="Kawaguchi M."/>
        </authorList>
    </citation>
    <scope>NUCLEOTIDE SEQUENCE</scope>
    <source>
        <strain evidence="2">HR1</strain>
    </source>
</reference>
<dbReference type="OrthoDB" id="2365049at2759"/>
<dbReference type="AlphaFoldDB" id="A0A8H3MAM7"/>
<protein>
    <recommendedName>
        <fullName evidence="4">RING-type domain-containing protein</fullName>
    </recommendedName>
</protein>
<name>A0A8H3MAM7_9GLOM</name>
<evidence type="ECO:0000313" key="2">
    <source>
        <dbReference type="EMBL" id="GES99448.1"/>
    </source>
</evidence>
<comment type="caution">
    <text evidence="2">The sequence shown here is derived from an EMBL/GenBank/DDBJ whole genome shotgun (WGS) entry which is preliminary data.</text>
</comment>
<accession>A0A8H3MAM7</accession>
<organism evidence="2 3">
    <name type="scientific">Rhizophagus clarus</name>
    <dbReference type="NCBI Taxonomy" id="94130"/>
    <lineage>
        <taxon>Eukaryota</taxon>
        <taxon>Fungi</taxon>
        <taxon>Fungi incertae sedis</taxon>
        <taxon>Mucoromycota</taxon>
        <taxon>Glomeromycotina</taxon>
        <taxon>Glomeromycetes</taxon>
        <taxon>Glomerales</taxon>
        <taxon>Glomeraceae</taxon>
        <taxon>Rhizophagus</taxon>
    </lineage>
</organism>
<gene>
    <name evidence="2" type="ORF">RCL2_002595200</name>
</gene>
<sequence length="762" mass="89215">METENPLNSRNFYSTDCKGRIRTIARNTDIPATKKEIISLNLVKVPKRLIEVLGLDEFAEICSICKKKTDKDPEYLQTEEYKAPIPKKTQINNNILQVGNYSYILRNDVFYSGEELKQLELDFQEILEHITIPNEVSLSDKIIKMSNVLYNHQHKLNQKPIYNSTTFKTMLEAADEDLIGFFDELYIGTNPHIKSDKTNKNNRKKLVFLYYFLASINNKYINGIKADIGSYLQTSGTSPSSIDTLANIGFSITRKTVNCQKNLISNEHQQTVNEYCLQNIEKMFVLNIDDYHNIHRRNMPSLLETHNIFHFVIILLNSNSNITTIPYCSNNILIHNPKGIDSKLIIKNFENFFMKQIVEDSYENRVENLNVHDYDGRIQNHQELRSLNNSKLVDFILHPLHSTKDYIECLNILFKIFERSENKHNYLDNYVIPIVADWPEQINIRRAITLRINKEEASGIPKQILSLIPIIGPLHISLNSRETLFQTYYFFFEKLYHNLFEEKKILSQKPKQTVINLILDLTFNGWKKIRNVIIHHFGNSKDAKYRMMIDLLDNFILLTLDIYATLFRSGYFKGYLESVVRIWVLFQRLRRHNYNKALLMFLSDVFYWKLNNHPIANTLENYLLIFNDYFVKNFHSSIRSQTAESNTALQIIQKSQKNCLLSDNVNLSNNVILICGHGFHRECLTSYNGNCVHCFSYLSLEIKKNIDSLTERLNTPLKNNEKPLVEEDTNNDTNDNTDENIQDIIENLKQNIDNQFEILYQK</sequence>
<evidence type="ECO:0000313" key="3">
    <source>
        <dbReference type="Proteomes" id="UP000615446"/>
    </source>
</evidence>
<proteinExistence type="predicted"/>
<dbReference type="EMBL" id="BLAL01000281">
    <property type="protein sequence ID" value="GES99448.1"/>
    <property type="molecule type" value="Genomic_DNA"/>
</dbReference>
<evidence type="ECO:0008006" key="4">
    <source>
        <dbReference type="Google" id="ProtNLM"/>
    </source>
</evidence>
<feature type="compositionally biased region" description="Acidic residues" evidence="1">
    <location>
        <begin position="726"/>
        <end position="736"/>
    </location>
</feature>